<evidence type="ECO:0000256" key="1">
    <source>
        <dbReference type="ARBA" id="ARBA00037957"/>
    </source>
</evidence>
<dbReference type="PANTHER" id="PTHR14469:SF0">
    <property type="entry name" value="FAMILY WITH SEQUENCE SIMILARITY 113"/>
    <property type="match status" value="1"/>
</dbReference>
<feature type="domain" description="C2H2-type" evidence="2">
    <location>
        <begin position="328"/>
        <end position="348"/>
    </location>
</feature>
<dbReference type="PROSITE" id="PS00028">
    <property type="entry name" value="ZINC_FINGER_C2H2_1"/>
    <property type="match status" value="1"/>
</dbReference>
<sequence>MRCVSHKQASQLLHNKFIVVLGDSIQRSVYKDLVLLLQREKHLTHEQLRSKGEMSFEQDCLVEGGCLSQMHNGTQYREVRQFRSDHHLVRFYFVTRVYSDYMQSILEDFRHGLKPDVVIVNSCVWDISRYSGWMETYKENLQKFFIELKETLPEETLVVWSLTMPLGEKIKGGFLVSEHKAPQLRNDVIEANFYSGTLGDFYGMDVLDLHFQFRFSLQHRTKDGVHWNALAHRRITFLLLQHIAEAWGVFMPSQLNAGEEENCDDFQNENRLLFFIFFYLLRRCSSRAPVVHSQLRPPPRIDFSQRNKHNMQRLGFVASDLEQTTVRCKVCSKAYATKGSGPNHFFQHLKQTHASQWDTCCSLQDVQTAAAHKHPLKASEESFNHCVPYEKKGSWWTAVTDADAASIYSGNAGGSSTCRKCSTSGLCCEATTGPQARGSRQARLPGQKFIKSTNMSCLLCNACRCLI</sequence>
<reference evidence="3" key="2">
    <citation type="submission" date="2025-08" db="UniProtKB">
        <authorList>
            <consortium name="Ensembl"/>
        </authorList>
    </citation>
    <scope>IDENTIFICATION</scope>
</reference>
<proteinExistence type="inferred from homology"/>
<evidence type="ECO:0000259" key="2">
    <source>
        <dbReference type="PROSITE" id="PS00028"/>
    </source>
</evidence>
<reference evidence="3" key="3">
    <citation type="submission" date="2025-09" db="UniProtKB">
        <authorList>
            <consortium name="Ensembl"/>
        </authorList>
    </citation>
    <scope>IDENTIFICATION</scope>
</reference>
<reference evidence="3" key="1">
    <citation type="submission" date="2021-04" db="EMBL/GenBank/DDBJ databases">
        <authorList>
            <consortium name="Wellcome Sanger Institute Data Sharing"/>
        </authorList>
    </citation>
    <scope>NUCLEOTIDE SEQUENCE [LARGE SCALE GENOMIC DNA]</scope>
</reference>
<dbReference type="InterPro" id="IPR013087">
    <property type="entry name" value="Znf_C2H2_type"/>
</dbReference>
<dbReference type="InParanoid" id="A0A671VSC7"/>
<accession>A0A671VSC7</accession>
<dbReference type="Gene3D" id="3.40.50.1110">
    <property type="entry name" value="SGNH hydrolase"/>
    <property type="match status" value="1"/>
</dbReference>
<dbReference type="PANTHER" id="PTHR14469">
    <property type="entry name" value="SARCOMA ANTIGEN NY-SAR-23"/>
    <property type="match status" value="1"/>
</dbReference>
<dbReference type="FunCoup" id="A0A671VSC7">
    <property type="interactions" value="531"/>
</dbReference>
<evidence type="ECO:0000313" key="4">
    <source>
        <dbReference type="Proteomes" id="UP000472265"/>
    </source>
</evidence>
<dbReference type="Proteomes" id="UP000472265">
    <property type="component" value="Chromosome 10"/>
</dbReference>
<name>A0A671VSC7_SPAAU</name>
<dbReference type="AlphaFoldDB" id="A0A671VSC7"/>
<evidence type="ECO:0000313" key="3">
    <source>
        <dbReference type="Ensembl" id="ENSSAUP00010028632.1"/>
    </source>
</evidence>
<dbReference type="Ensembl" id="ENSSAUT00010030185.1">
    <property type="protein sequence ID" value="ENSSAUP00010028632.1"/>
    <property type="gene ID" value="ENSSAUG00010012322.1"/>
</dbReference>
<dbReference type="SUPFAM" id="SSF52266">
    <property type="entry name" value="SGNH hydrolase"/>
    <property type="match status" value="1"/>
</dbReference>
<comment type="similarity">
    <text evidence="1">Belongs to the PC-esterase family.</text>
</comment>
<protein>
    <submittedName>
        <fullName evidence="3">Family with sequence similarity 113</fullName>
    </submittedName>
</protein>
<dbReference type="InterPro" id="IPR036514">
    <property type="entry name" value="SGNH_hydro_sf"/>
</dbReference>
<keyword evidence="4" id="KW-1185">Reference proteome</keyword>
<dbReference type="GeneTree" id="ENSGT00390000002231"/>
<organism evidence="3 4">
    <name type="scientific">Sparus aurata</name>
    <name type="common">Gilthead sea bream</name>
    <dbReference type="NCBI Taxonomy" id="8175"/>
    <lineage>
        <taxon>Eukaryota</taxon>
        <taxon>Metazoa</taxon>
        <taxon>Chordata</taxon>
        <taxon>Craniata</taxon>
        <taxon>Vertebrata</taxon>
        <taxon>Euteleostomi</taxon>
        <taxon>Actinopterygii</taxon>
        <taxon>Neopterygii</taxon>
        <taxon>Teleostei</taxon>
        <taxon>Neoteleostei</taxon>
        <taxon>Acanthomorphata</taxon>
        <taxon>Eupercaria</taxon>
        <taxon>Spariformes</taxon>
        <taxon>Sparidae</taxon>
        <taxon>Sparus</taxon>
    </lineage>
</organism>